<sequence length="73" mass="8167">MAGAAVMGDYGREARWRWIRPSLRSYVHGGDLRCDELGLRRPWRSSGGHLHDAPPLMPRASASHLRHQLPAGL</sequence>
<name>A0A0E0JM92_ORYPU</name>
<evidence type="ECO:0000313" key="3">
    <source>
        <dbReference type="Proteomes" id="UP000026962"/>
    </source>
</evidence>
<dbReference type="AlphaFoldDB" id="A0A0E0JM92"/>
<proteinExistence type="predicted"/>
<keyword evidence="3" id="KW-1185">Reference proteome</keyword>
<organism evidence="2">
    <name type="scientific">Oryza punctata</name>
    <name type="common">Red rice</name>
    <dbReference type="NCBI Taxonomy" id="4537"/>
    <lineage>
        <taxon>Eukaryota</taxon>
        <taxon>Viridiplantae</taxon>
        <taxon>Streptophyta</taxon>
        <taxon>Embryophyta</taxon>
        <taxon>Tracheophyta</taxon>
        <taxon>Spermatophyta</taxon>
        <taxon>Magnoliopsida</taxon>
        <taxon>Liliopsida</taxon>
        <taxon>Poales</taxon>
        <taxon>Poaceae</taxon>
        <taxon>BOP clade</taxon>
        <taxon>Oryzoideae</taxon>
        <taxon>Oryzeae</taxon>
        <taxon>Oryzinae</taxon>
        <taxon>Oryza</taxon>
    </lineage>
</organism>
<reference evidence="2" key="1">
    <citation type="submission" date="2015-04" db="UniProtKB">
        <authorList>
            <consortium name="EnsemblPlants"/>
        </authorList>
    </citation>
    <scope>IDENTIFICATION</scope>
</reference>
<evidence type="ECO:0000313" key="2">
    <source>
        <dbReference type="EnsemblPlants" id="OPUNC01G26000.1"/>
    </source>
</evidence>
<dbReference type="EnsemblPlants" id="OPUNC01G26000.1">
    <property type="protein sequence ID" value="OPUNC01G26000.1"/>
    <property type="gene ID" value="OPUNC01G26000"/>
</dbReference>
<evidence type="ECO:0000256" key="1">
    <source>
        <dbReference type="SAM" id="MobiDB-lite"/>
    </source>
</evidence>
<protein>
    <submittedName>
        <fullName evidence="2">Uncharacterized protein</fullName>
    </submittedName>
</protein>
<reference evidence="2" key="2">
    <citation type="submission" date="2018-05" db="EMBL/GenBank/DDBJ databases">
        <title>OpunRS2 (Oryza punctata Reference Sequence Version 2).</title>
        <authorList>
            <person name="Zhang J."/>
            <person name="Kudrna D."/>
            <person name="Lee S."/>
            <person name="Talag J."/>
            <person name="Welchert J."/>
            <person name="Wing R.A."/>
        </authorList>
    </citation>
    <scope>NUCLEOTIDE SEQUENCE [LARGE SCALE GENOMIC DNA]</scope>
</reference>
<dbReference type="HOGENOM" id="CLU_2709058_0_0_1"/>
<feature type="region of interest" description="Disordered" evidence="1">
    <location>
        <begin position="46"/>
        <end position="73"/>
    </location>
</feature>
<dbReference type="Proteomes" id="UP000026962">
    <property type="component" value="Chromosome 1"/>
</dbReference>
<accession>A0A0E0JM92</accession>
<dbReference type="Gramene" id="OPUNC01G26000.1">
    <property type="protein sequence ID" value="OPUNC01G26000.1"/>
    <property type="gene ID" value="OPUNC01G26000"/>
</dbReference>